<evidence type="ECO:0000256" key="2">
    <source>
        <dbReference type="ARBA" id="ARBA00023125"/>
    </source>
</evidence>
<organism evidence="6 7">
    <name type="scientific">Dictyobacter formicarum</name>
    <dbReference type="NCBI Taxonomy" id="2778368"/>
    <lineage>
        <taxon>Bacteria</taxon>
        <taxon>Bacillati</taxon>
        <taxon>Chloroflexota</taxon>
        <taxon>Ktedonobacteria</taxon>
        <taxon>Ktedonobacterales</taxon>
        <taxon>Dictyobacteraceae</taxon>
        <taxon>Dictyobacter</taxon>
    </lineage>
</organism>
<proteinExistence type="predicted"/>
<dbReference type="PROSITE" id="PS50110">
    <property type="entry name" value="RESPONSE_REGULATORY"/>
    <property type="match status" value="1"/>
</dbReference>
<dbReference type="InterPro" id="IPR001789">
    <property type="entry name" value="Sig_transdc_resp-reg_receiver"/>
</dbReference>
<dbReference type="Gene3D" id="3.40.50.2300">
    <property type="match status" value="1"/>
</dbReference>
<dbReference type="SMART" id="SM00448">
    <property type="entry name" value="REC"/>
    <property type="match status" value="1"/>
</dbReference>
<evidence type="ECO:0000256" key="3">
    <source>
        <dbReference type="PROSITE-ProRule" id="PRU00169"/>
    </source>
</evidence>
<dbReference type="InterPro" id="IPR000792">
    <property type="entry name" value="Tscrpt_reg_LuxR_C"/>
</dbReference>
<sequence>MTENTCILLVDDHSLVRQGVRSFLETQSDLHIVGEAASGEEAERLVADLVPDVVLMDLSMPGMGGIEAIRRIKEKSPHTQIVVLTSFQEDDYIFPALRAGALSYVLKNVQAGDLADIIRSAHRGEAFLHPRVAARVVQEIRGGRKDVPNVFTELSDRELEVLRLIAQGNTNATIAQMLTISEQTVKGHVSNILGKLHLADRTQAAVFAWEQGVVQRGQRKNT</sequence>
<feature type="domain" description="Response regulatory" evidence="5">
    <location>
        <begin position="6"/>
        <end position="122"/>
    </location>
</feature>
<keyword evidence="2 6" id="KW-0238">DNA-binding</keyword>
<dbReference type="InterPro" id="IPR011006">
    <property type="entry name" value="CheY-like_superfamily"/>
</dbReference>
<evidence type="ECO:0000259" key="5">
    <source>
        <dbReference type="PROSITE" id="PS50110"/>
    </source>
</evidence>
<dbReference type="PRINTS" id="PR00038">
    <property type="entry name" value="HTHLUXR"/>
</dbReference>
<dbReference type="Proteomes" id="UP000635565">
    <property type="component" value="Unassembled WGS sequence"/>
</dbReference>
<feature type="domain" description="HTH luxR-type" evidence="4">
    <location>
        <begin position="147"/>
        <end position="212"/>
    </location>
</feature>
<dbReference type="InterPro" id="IPR058245">
    <property type="entry name" value="NreC/VraR/RcsB-like_REC"/>
</dbReference>
<dbReference type="SUPFAM" id="SSF52172">
    <property type="entry name" value="CheY-like"/>
    <property type="match status" value="1"/>
</dbReference>
<dbReference type="PROSITE" id="PS50043">
    <property type="entry name" value="HTH_LUXR_2"/>
    <property type="match status" value="1"/>
</dbReference>
<dbReference type="PANTHER" id="PTHR43214:SF43">
    <property type="entry name" value="TWO-COMPONENT RESPONSE REGULATOR"/>
    <property type="match status" value="1"/>
</dbReference>
<gene>
    <name evidence="6" type="ORF">KSZ_66650</name>
</gene>
<dbReference type="SUPFAM" id="SSF46894">
    <property type="entry name" value="C-terminal effector domain of the bipartite response regulators"/>
    <property type="match status" value="1"/>
</dbReference>
<accession>A0ABQ3VSP8</accession>
<dbReference type="CDD" id="cd06170">
    <property type="entry name" value="LuxR_C_like"/>
    <property type="match status" value="1"/>
</dbReference>
<protein>
    <submittedName>
        <fullName evidence="6">DNA-binding response regulator</fullName>
    </submittedName>
</protein>
<comment type="caution">
    <text evidence="6">The sequence shown here is derived from an EMBL/GenBank/DDBJ whole genome shotgun (WGS) entry which is preliminary data.</text>
</comment>
<reference evidence="6 7" key="1">
    <citation type="journal article" date="2021" name="Int. J. Syst. Evol. Microbiol.">
        <title>Reticulibacter mediterranei gen. nov., sp. nov., within the new family Reticulibacteraceae fam. nov., and Ktedonospora formicarum gen. nov., sp. nov., Ktedonobacter robiniae sp. nov., Dictyobacter formicarum sp. nov. and Dictyobacter arantiisoli sp. nov., belonging to the class Ktedonobacteria.</title>
        <authorList>
            <person name="Yabe S."/>
            <person name="Zheng Y."/>
            <person name="Wang C.M."/>
            <person name="Sakai Y."/>
            <person name="Abe K."/>
            <person name="Yokota A."/>
            <person name="Donadio S."/>
            <person name="Cavaletti L."/>
            <person name="Monciardini P."/>
        </authorList>
    </citation>
    <scope>NUCLEOTIDE SEQUENCE [LARGE SCALE GENOMIC DNA]</scope>
    <source>
        <strain evidence="6 7">SOSP1-9</strain>
    </source>
</reference>
<evidence type="ECO:0000313" key="6">
    <source>
        <dbReference type="EMBL" id="GHO88659.1"/>
    </source>
</evidence>
<evidence type="ECO:0000313" key="7">
    <source>
        <dbReference type="Proteomes" id="UP000635565"/>
    </source>
</evidence>
<dbReference type="InterPro" id="IPR016032">
    <property type="entry name" value="Sig_transdc_resp-reg_C-effctor"/>
</dbReference>
<dbReference type="GO" id="GO:0003677">
    <property type="term" value="F:DNA binding"/>
    <property type="evidence" value="ECO:0007669"/>
    <property type="project" value="UniProtKB-KW"/>
</dbReference>
<evidence type="ECO:0000259" key="4">
    <source>
        <dbReference type="PROSITE" id="PS50043"/>
    </source>
</evidence>
<dbReference type="Pfam" id="PF00072">
    <property type="entry name" value="Response_reg"/>
    <property type="match status" value="1"/>
</dbReference>
<keyword evidence="7" id="KW-1185">Reference proteome</keyword>
<dbReference type="CDD" id="cd17535">
    <property type="entry name" value="REC_NarL-like"/>
    <property type="match status" value="1"/>
</dbReference>
<dbReference type="Pfam" id="PF00196">
    <property type="entry name" value="GerE"/>
    <property type="match status" value="1"/>
</dbReference>
<feature type="modified residue" description="4-aspartylphosphate" evidence="3">
    <location>
        <position position="57"/>
    </location>
</feature>
<dbReference type="PANTHER" id="PTHR43214">
    <property type="entry name" value="TWO-COMPONENT RESPONSE REGULATOR"/>
    <property type="match status" value="1"/>
</dbReference>
<dbReference type="InterPro" id="IPR039420">
    <property type="entry name" value="WalR-like"/>
</dbReference>
<keyword evidence="1 3" id="KW-0597">Phosphoprotein</keyword>
<evidence type="ECO:0000256" key="1">
    <source>
        <dbReference type="ARBA" id="ARBA00022553"/>
    </source>
</evidence>
<dbReference type="EMBL" id="BNJJ01000026">
    <property type="protein sequence ID" value="GHO88659.1"/>
    <property type="molecule type" value="Genomic_DNA"/>
</dbReference>
<dbReference type="SMART" id="SM00421">
    <property type="entry name" value="HTH_LUXR"/>
    <property type="match status" value="1"/>
</dbReference>
<name>A0ABQ3VSP8_9CHLR</name>
<dbReference type="PROSITE" id="PS00622">
    <property type="entry name" value="HTH_LUXR_1"/>
    <property type="match status" value="1"/>
</dbReference>
<dbReference type="RefSeq" id="WP_201366220.1">
    <property type="nucleotide sequence ID" value="NZ_BNJJ01000026.1"/>
</dbReference>